<feature type="domain" description="4Fe-4S ferredoxin-type" evidence="5">
    <location>
        <begin position="155"/>
        <end position="186"/>
    </location>
</feature>
<dbReference type="PROSITE" id="PS00198">
    <property type="entry name" value="4FE4S_FER_1"/>
    <property type="match status" value="2"/>
</dbReference>
<dbReference type="Proteomes" id="UP000242881">
    <property type="component" value="Unassembled WGS sequence"/>
</dbReference>
<dbReference type="InterPro" id="IPR017896">
    <property type="entry name" value="4Fe4S_Fe-S-bd"/>
</dbReference>
<dbReference type="PANTHER" id="PTHR24960">
    <property type="entry name" value="PHOTOSYSTEM I IRON-SULFUR CENTER-RELATED"/>
    <property type="match status" value="1"/>
</dbReference>
<reference evidence="6 7" key="1">
    <citation type="submission" date="2018-01" db="EMBL/GenBank/DDBJ databases">
        <title>Metagenomic assembled genomes from two thermal pools in the Uzon Caldera, Kamchatka, Russia.</title>
        <authorList>
            <person name="Wilkins L."/>
            <person name="Ettinger C."/>
        </authorList>
    </citation>
    <scope>NUCLEOTIDE SEQUENCE [LARGE SCALE GENOMIC DNA]</scope>
    <source>
        <strain evidence="6">ZAV-05</strain>
    </source>
</reference>
<keyword evidence="1" id="KW-0004">4Fe-4S</keyword>
<evidence type="ECO:0000259" key="5">
    <source>
        <dbReference type="PROSITE" id="PS51379"/>
    </source>
</evidence>
<dbReference type="CDD" id="cd16373">
    <property type="entry name" value="DMSOR_beta_like"/>
    <property type="match status" value="1"/>
</dbReference>
<dbReference type="GO" id="GO:0051539">
    <property type="term" value="F:4 iron, 4 sulfur cluster binding"/>
    <property type="evidence" value="ECO:0007669"/>
    <property type="project" value="UniProtKB-KW"/>
</dbReference>
<evidence type="ECO:0000313" key="6">
    <source>
        <dbReference type="EMBL" id="PMP71010.1"/>
    </source>
</evidence>
<sequence length="249" mass="28541">MSIKKFLQDFLNKNPFKGFYQVDRLRPPGAVEEKKFMELCIRCARCIEVCPYDSIKRADLFEKMQIGTPYIFARDRACYLCMKCPSVCPTGALDNNLVDAEKVKMGIAHIDQNRCLNYLYVKEEEGVISTGRAQICSTCYNVCPLQDKAIIMEKYILPVITEKCVGCGICVEKCPTEPKSVYITPSGMGNKDTAGFYYQRSKMSFKKSEEITDDYLKGDKLLQKKQNIQGEDKPKFKNNFKVQEKIEGW</sequence>
<feature type="domain" description="4Fe-4S ferredoxin-type" evidence="5">
    <location>
        <begin position="31"/>
        <end position="60"/>
    </location>
</feature>
<accession>A0A2J6WKY0</accession>
<dbReference type="SUPFAM" id="SSF54862">
    <property type="entry name" value="4Fe-4S ferredoxins"/>
    <property type="match status" value="1"/>
</dbReference>
<dbReference type="PROSITE" id="PS51379">
    <property type="entry name" value="4FE4S_FER_2"/>
    <property type="match status" value="3"/>
</dbReference>
<dbReference type="PANTHER" id="PTHR24960:SF79">
    <property type="entry name" value="PHOTOSYSTEM I IRON-SULFUR CENTER"/>
    <property type="match status" value="1"/>
</dbReference>
<evidence type="ECO:0000256" key="1">
    <source>
        <dbReference type="ARBA" id="ARBA00022485"/>
    </source>
</evidence>
<dbReference type="InterPro" id="IPR050157">
    <property type="entry name" value="PSI_iron-sulfur_center"/>
</dbReference>
<dbReference type="Gene3D" id="3.30.70.20">
    <property type="match status" value="2"/>
</dbReference>
<dbReference type="InterPro" id="IPR017900">
    <property type="entry name" value="4Fe4S_Fe_S_CS"/>
</dbReference>
<evidence type="ECO:0000256" key="4">
    <source>
        <dbReference type="ARBA" id="ARBA00023014"/>
    </source>
</evidence>
<evidence type="ECO:0000256" key="2">
    <source>
        <dbReference type="ARBA" id="ARBA00022723"/>
    </source>
</evidence>
<name>A0A2J6WKY0_9BACT</name>
<dbReference type="Pfam" id="PF12838">
    <property type="entry name" value="Fer4_7"/>
    <property type="match status" value="1"/>
</dbReference>
<evidence type="ECO:0000313" key="7">
    <source>
        <dbReference type="Proteomes" id="UP000242881"/>
    </source>
</evidence>
<organism evidence="6 7">
    <name type="scientific">Calditerrivibrio nitroreducens</name>
    <dbReference type="NCBI Taxonomy" id="477976"/>
    <lineage>
        <taxon>Bacteria</taxon>
        <taxon>Pseudomonadati</taxon>
        <taxon>Deferribacterota</taxon>
        <taxon>Deferribacteres</taxon>
        <taxon>Deferribacterales</taxon>
        <taxon>Calditerrivibrionaceae</taxon>
    </lineage>
</organism>
<keyword evidence="4" id="KW-0411">Iron-sulfur</keyword>
<dbReference type="AlphaFoldDB" id="A0A2J6WKY0"/>
<dbReference type="RefSeq" id="WP_424604546.1">
    <property type="nucleotide sequence ID" value="NZ_JBNAVA010000001.1"/>
</dbReference>
<gene>
    <name evidence="6" type="ORF">C0187_04660</name>
</gene>
<keyword evidence="2" id="KW-0479">Metal-binding</keyword>
<proteinExistence type="predicted"/>
<keyword evidence="3" id="KW-0408">Iron</keyword>
<dbReference type="Pfam" id="PF13237">
    <property type="entry name" value="Fer4_10"/>
    <property type="match status" value="1"/>
</dbReference>
<protein>
    <submittedName>
        <fullName evidence="6">Nitrate reductase</fullName>
    </submittedName>
</protein>
<feature type="domain" description="4Fe-4S ferredoxin-type" evidence="5">
    <location>
        <begin position="67"/>
        <end position="98"/>
    </location>
</feature>
<comment type="caution">
    <text evidence="6">The sequence shown here is derived from an EMBL/GenBank/DDBJ whole genome shotgun (WGS) entry which is preliminary data.</text>
</comment>
<dbReference type="EMBL" id="PNIN01000047">
    <property type="protein sequence ID" value="PMP71010.1"/>
    <property type="molecule type" value="Genomic_DNA"/>
</dbReference>
<dbReference type="GO" id="GO:0046872">
    <property type="term" value="F:metal ion binding"/>
    <property type="evidence" value="ECO:0007669"/>
    <property type="project" value="UniProtKB-KW"/>
</dbReference>
<evidence type="ECO:0000256" key="3">
    <source>
        <dbReference type="ARBA" id="ARBA00023004"/>
    </source>
</evidence>